<evidence type="ECO:0000256" key="3">
    <source>
        <dbReference type="ARBA" id="ARBA00023237"/>
    </source>
</evidence>
<dbReference type="GO" id="GO:0008320">
    <property type="term" value="F:protein transmembrane transporter activity"/>
    <property type="evidence" value="ECO:0007669"/>
    <property type="project" value="TreeGrafter"/>
</dbReference>
<protein>
    <submittedName>
        <fullName evidence="6">Hemolysin transporter protein ShlB</fullName>
    </submittedName>
</protein>
<evidence type="ECO:0000313" key="6">
    <source>
        <dbReference type="EMBL" id="OCM00066.1"/>
    </source>
</evidence>
<evidence type="ECO:0000256" key="2">
    <source>
        <dbReference type="ARBA" id="ARBA00022692"/>
    </source>
</evidence>
<gene>
    <name evidence="6" type="primary">shlB</name>
    <name evidence="6" type="ORF">AAX29_00056</name>
</gene>
<evidence type="ECO:0000259" key="4">
    <source>
        <dbReference type="Pfam" id="PF03865"/>
    </source>
</evidence>
<dbReference type="Pfam" id="PF08479">
    <property type="entry name" value="POTRA_2"/>
    <property type="match status" value="1"/>
</dbReference>
<keyword evidence="3" id="KW-0998">Cell outer membrane</keyword>
<evidence type="ECO:0000313" key="7">
    <source>
        <dbReference type="Proteomes" id="UP000093281"/>
    </source>
</evidence>
<evidence type="ECO:0000256" key="1">
    <source>
        <dbReference type="ARBA" id="ARBA00022452"/>
    </source>
</evidence>
<dbReference type="OrthoDB" id="290122at2"/>
<dbReference type="Gene3D" id="3.10.20.310">
    <property type="entry name" value="membrane protein fhac"/>
    <property type="match status" value="1"/>
</dbReference>
<dbReference type="RefSeq" id="WP_066185180.1">
    <property type="nucleotide sequence ID" value="NZ_LCUJ01000001.1"/>
</dbReference>
<dbReference type="PATRIC" id="fig|544718.51.peg.55"/>
<comment type="caution">
    <text evidence="6">The sequence shown here is derived from an EMBL/GenBank/DDBJ whole genome shotgun (WGS) entry which is preliminary data.</text>
</comment>
<proteinExistence type="predicted"/>
<dbReference type="EMBL" id="LCUJ01000001">
    <property type="protein sequence ID" value="OCM00066.1"/>
    <property type="molecule type" value="Genomic_DNA"/>
</dbReference>
<organism evidence="6 7">
    <name type="scientific">Aliarcobacter thereius</name>
    <dbReference type="NCBI Taxonomy" id="544718"/>
    <lineage>
        <taxon>Bacteria</taxon>
        <taxon>Pseudomonadati</taxon>
        <taxon>Campylobacterota</taxon>
        <taxon>Epsilonproteobacteria</taxon>
        <taxon>Campylobacterales</taxon>
        <taxon>Arcobacteraceae</taxon>
        <taxon>Aliarcobacter</taxon>
    </lineage>
</organism>
<dbReference type="GO" id="GO:0046819">
    <property type="term" value="P:protein secretion by the type V secretion system"/>
    <property type="evidence" value="ECO:0007669"/>
    <property type="project" value="TreeGrafter"/>
</dbReference>
<dbReference type="Pfam" id="PF03865">
    <property type="entry name" value="ShlB"/>
    <property type="match status" value="1"/>
</dbReference>
<dbReference type="Gene3D" id="2.40.160.50">
    <property type="entry name" value="membrane protein fhac: a member of the omp85/tpsb transporter family"/>
    <property type="match status" value="1"/>
</dbReference>
<dbReference type="PANTHER" id="PTHR34597:SF3">
    <property type="entry name" value="OUTER MEMBRANE TRANSPORTER CDIB"/>
    <property type="match status" value="1"/>
</dbReference>
<reference evidence="7" key="1">
    <citation type="submission" date="2015-05" db="EMBL/GenBank/DDBJ databases">
        <authorList>
            <person name="Rovetto F."/>
            <person name="Cocolin L."/>
            <person name="Illeghems K."/>
            <person name="Van Nieuwerburgh F."/>
            <person name="Houf K."/>
        </authorList>
    </citation>
    <scope>NUCLEOTIDE SEQUENCE [LARGE SCALE GENOMIC DNA]</scope>
    <source>
        <strain evidence="7">DU22</strain>
    </source>
</reference>
<dbReference type="AlphaFoldDB" id="A0A1C0B8Z1"/>
<dbReference type="GO" id="GO:0098046">
    <property type="term" value="C:type V protein secretion system complex"/>
    <property type="evidence" value="ECO:0007669"/>
    <property type="project" value="TreeGrafter"/>
</dbReference>
<accession>A0A1C0B8Z1</accession>
<dbReference type="InterPro" id="IPR005565">
    <property type="entry name" value="Hemolysn_activator_HlyB_C"/>
</dbReference>
<name>A0A1C0B8Z1_9BACT</name>
<dbReference type="PIRSF" id="PIRSF029745">
    <property type="entry name" value="FhaC"/>
    <property type="match status" value="1"/>
</dbReference>
<sequence>MRILILTIIIVNLLQAITPTDIINKQIQDLEQKRVFEEQNINRIKKSDKLFDKKNIEIEEDIDESNCIFIKEIKTNNITVFEDGYFDEIIKPYLNKCHGIRNLSNLRDKITNQYISKGYITSKAYIKAQDLNRNIFIIDILEGKIDTILSKNINNSNLYLNYNNRILNIKDLEVSIMQAERLRTQELDLQLFAGNEASYTKIYIENISEESPIYGSIGLNNFGSDYTGKYQIYNNINYENLFGISDIISLNINTTNNVLKNKNKTLGTSINYSFPIERALFELSYNYSNYKQINSDYFGNNFLSNGDNYSYGIEMDYKTFHNLNNNLSFIFSYDNKSTKNYLNDSKLDLQSYTTRPFGFGYKHSYRSESFDIYNKMVYYKGISGDKEEFAEQDKYFDKLTLDFGINKYFGIFNNLQYSSSLRAQYSNNNLFGTEEISIGGIYSVRGFNNVSLSGNKGFYLRNELIQRYDLSSIIIMPYMGFDYGYIDENEYSVSGSISGGAIGNRIYYNGINLEFFYNFPIKDTVYTKKESSDFYGVSLSYNF</sequence>
<feature type="domain" description="Polypeptide-transport-associated ShlB-type" evidence="5">
    <location>
        <begin position="70"/>
        <end position="143"/>
    </location>
</feature>
<dbReference type="InterPro" id="IPR013686">
    <property type="entry name" value="Polypept-transport_assoc_ShlB"/>
</dbReference>
<keyword evidence="1" id="KW-1134">Transmembrane beta strand</keyword>
<dbReference type="InterPro" id="IPR027282">
    <property type="entry name" value="TPS"/>
</dbReference>
<evidence type="ECO:0000259" key="5">
    <source>
        <dbReference type="Pfam" id="PF08479"/>
    </source>
</evidence>
<feature type="domain" description="Haemolysin activator HlyB C-terminal" evidence="4">
    <location>
        <begin position="199"/>
        <end position="505"/>
    </location>
</feature>
<dbReference type="InterPro" id="IPR051544">
    <property type="entry name" value="TPS_OM_transporter"/>
</dbReference>
<dbReference type="Proteomes" id="UP000093281">
    <property type="component" value="Unassembled WGS sequence"/>
</dbReference>
<keyword evidence="1" id="KW-0472">Membrane</keyword>
<dbReference type="PANTHER" id="PTHR34597">
    <property type="entry name" value="SLR1661 PROTEIN"/>
    <property type="match status" value="1"/>
</dbReference>
<keyword evidence="2" id="KW-0812">Transmembrane</keyword>